<dbReference type="GO" id="GO:0045895">
    <property type="term" value="P:positive regulation of mating-type specific transcription, DNA-templated"/>
    <property type="evidence" value="ECO:0007669"/>
    <property type="project" value="InterPro"/>
</dbReference>
<dbReference type="VEuPathDB" id="FungiDB:Z519_12107"/>
<name>A0A0D2H8H6_CLAB1</name>
<evidence type="ECO:0000256" key="4">
    <source>
        <dbReference type="ARBA" id="ARBA00023242"/>
    </source>
</evidence>
<keyword evidence="4 5" id="KW-0539">Nucleus</keyword>
<dbReference type="GeneID" id="27705035"/>
<feature type="domain" description="Alpha box" evidence="7">
    <location>
        <begin position="62"/>
        <end position="117"/>
    </location>
</feature>
<proteinExistence type="inferred from homology"/>
<protein>
    <recommendedName>
        <fullName evidence="7">Alpha box domain-containing protein</fullName>
    </recommendedName>
</protein>
<keyword evidence="9" id="KW-1185">Reference proteome</keyword>
<keyword evidence="2 5" id="KW-0238">DNA-binding</keyword>
<evidence type="ECO:0000313" key="8">
    <source>
        <dbReference type="EMBL" id="KIW87205.1"/>
    </source>
</evidence>
<gene>
    <name evidence="8" type="ORF">Z519_12107</name>
</gene>
<comment type="similarity">
    <text evidence="5">Belongs to the MATALPHA1 family.</text>
</comment>
<keyword evidence="3 5" id="KW-0804">Transcription</keyword>
<evidence type="ECO:0000256" key="3">
    <source>
        <dbReference type="ARBA" id="ARBA00023163"/>
    </source>
</evidence>
<dbReference type="EMBL" id="KN847005">
    <property type="protein sequence ID" value="KIW87205.1"/>
    <property type="molecule type" value="Genomic_DNA"/>
</dbReference>
<reference evidence="8" key="1">
    <citation type="submission" date="2015-01" db="EMBL/GenBank/DDBJ databases">
        <title>The Genome Sequence of Cladophialophora bantiana CBS 173.52.</title>
        <authorList>
            <consortium name="The Broad Institute Genomics Platform"/>
            <person name="Cuomo C."/>
            <person name="de Hoog S."/>
            <person name="Gorbushina A."/>
            <person name="Stielow B."/>
            <person name="Teixiera M."/>
            <person name="Abouelleil A."/>
            <person name="Chapman S.B."/>
            <person name="Priest M."/>
            <person name="Young S.K."/>
            <person name="Wortman J."/>
            <person name="Nusbaum C."/>
            <person name="Birren B."/>
        </authorList>
    </citation>
    <scope>NUCLEOTIDE SEQUENCE [LARGE SCALE GENOMIC DNA]</scope>
    <source>
        <strain evidence="8">CBS 173.52</strain>
    </source>
</reference>
<evidence type="ECO:0000256" key="6">
    <source>
        <dbReference type="SAM" id="MobiDB-lite"/>
    </source>
</evidence>
<dbReference type="Pfam" id="PF04769">
    <property type="entry name" value="MATalpha_HMGbox"/>
    <property type="match status" value="1"/>
</dbReference>
<feature type="compositionally biased region" description="Gly residues" evidence="6">
    <location>
        <begin position="232"/>
        <end position="244"/>
    </location>
</feature>
<dbReference type="InterPro" id="IPR006856">
    <property type="entry name" value="MATalpha_HMGbox"/>
</dbReference>
<dbReference type="GO" id="GO:0005634">
    <property type="term" value="C:nucleus"/>
    <property type="evidence" value="ECO:0007669"/>
    <property type="project" value="UniProtKB-SubCell"/>
</dbReference>
<dbReference type="RefSeq" id="XP_016613874.1">
    <property type="nucleotide sequence ID" value="XM_016769815.1"/>
</dbReference>
<evidence type="ECO:0000256" key="5">
    <source>
        <dbReference type="RuleBase" id="RU003516"/>
    </source>
</evidence>
<dbReference type="PROSITE" id="PS51325">
    <property type="entry name" value="ALPHA_BOX"/>
    <property type="match status" value="1"/>
</dbReference>
<dbReference type="OrthoDB" id="5398665at2759"/>
<organism evidence="8 9">
    <name type="scientific">Cladophialophora bantiana (strain ATCC 10958 / CBS 173.52 / CDC B-1940 / NIH 8579)</name>
    <name type="common">Xylohypha bantiana</name>
    <dbReference type="NCBI Taxonomy" id="1442370"/>
    <lineage>
        <taxon>Eukaryota</taxon>
        <taxon>Fungi</taxon>
        <taxon>Dikarya</taxon>
        <taxon>Ascomycota</taxon>
        <taxon>Pezizomycotina</taxon>
        <taxon>Eurotiomycetes</taxon>
        <taxon>Chaetothyriomycetidae</taxon>
        <taxon>Chaetothyriales</taxon>
        <taxon>Herpotrichiellaceae</taxon>
        <taxon>Cladophialophora</taxon>
    </lineage>
</organism>
<dbReference type="AlphaFoldDB" id="A0A0D2H8H6"/>
<dbReference type="HOGENOM" id="CLU_064978_0_0_1"/>
<feature type="region of interest" description="Disordered" evidence="6">
    <location>
        <begin position="232"/>
        <end position="253"/>
    </location>
</feature>
<dbReference type="GO" id="GO:0008301">
    <property type="term" value="F:DNA binding, bending"/>
    <property type="evidence" value="ECO:0007669"/>
    <property type="project" value="InterPro"/>
</dbReference>
<accession>A0A0D2H8H6</accession>
<evidence type="ECO:0000256" key="1">
    <source>
        <dbReference type="ARBA" id="ARBA00023015"/>
    </source>
</evidence>
<sequence length="384" mass="41620">MAIQSKMVADNDPIPTVVQEFFRSLAPAQLSSITKAIVATIPERSTSENRMSFIARNKRTMSPKRPLNGFIAYRAYYSPVFKGATQKSKSGWMKTLWEAEKKRAMWGLLGQAYSDMRDHHTESIAVDKFLAIAVPLLPIIPVDEYLNKMGWIFAVDSSGESVLVRSQEFNEAALDAEYPPVCRLSLRDIVEHCYRQGLVERRRRQRTRQHPLRDALVREGLMTLQAAASAAAGGGGGGTSGGPAGTAAAAAVPQTPPRSCGALTLAVMPQSVTSPATSEQITNGTQNLALAGLSNAASAVSTPSLVADNEHNELEAADLDYLTIEHVIADQQSAYGRTNGPSQAGLHFHPSISPPILGFDPRVIQDDFDPFNLNLFGYDINSHT</sequence>
<comment type="subcellular location">
    <subcellularLocation>
        <location evidence="5">Nucleus</location>
    </subcellularLocation>
</comment>
<evidence type="ECO:0000256" key="2">
    <source>
        <dbReference type="ARBA" id="ARBA00023125"/>
    </source>
</evidence>
<keyword evidence="1 5" id="KW-0805">Transcription regulation</keyword>
<evidence type="ECO:0000313" key="9">
    <source>
        <dbReference type="Proteomes" id="UP000053789"/>
    </source>
</evidence>
<dbReference type="Proteomes" id="UP000053789">
    <property type="component" value="Unassembled WGS sequence"/>
</dbReference>
<evidence type="ECO:0000259" key="7">
    <source>
        <dbReference type="PROSITE" id="PS51325"/>
    </source>
</evidence>